<dbReference type="HOGENOM" id="CLU_1919074_0_0_1"/>
<dbReference type="EMBL" id="JH822215">
    <property type="protein sequence ID" value="EKC17685.1"/>
    <property type="molecule type" value="Genomic_DNA"/>
</dbReference>
<reference evidence="1" key="1">
    <citation type="journal article" date="2012" name="Nature">
        <title>The oyster genome reveals stress adaptation and complexity of shell formation.</title>
        <authorList>
            <person name="Zhang G."/>
            <person name="Fang X."/>
            <person name="Guo X."/>
            <person name="Li L."/>
            <person name="Luo R."/>
            <person name="Xu F."/>
            <person name="Yang P."/>
            <person name="Zhang L."/>
            <person name="Wang X."/>
            <person name="Qi H."/>
            <person name="Xiong Z."/>
            <person name="Que H."/>
            <person name="Xie Y."/>
            <person name="Holland P.W."/>
            <person name="Paps J."/>
            <person name="Zhu Y."/>
            <person name="Wu F."/>
            <person name="Chen Y."/>
            <person name="Wang J."/>
            <person name="Peng C."/>
            <person name="Meng J."/>
            <person name="Yang L."/>
            <person name="Liu J."/>
            <person name="Wen B."/>
            <person name="Zhang N."/>
            <person name="Huang Z."/>
            <person name="Zhu Q."/>
            <person name="Feng Y."/>
            <person name="Mount A."/>
            <person name="Hedgecock D."/>
            <person name="Xu Z."/>
            <person name="Liu Y."/>
            <person name="Domazet-Loso T."/>
            <person name="Du Y."/>
            <person name="Sun X."/>
            <person name="Zhang S."/>
            <person name="Liu B."/>
            <person name="Cheng P."/>
            <person name="Jiang X."/>
            <person name="Li J."/>
            <person name="Fan D."/>
            <person name="Wang W."/>
            <person name="Fu W."/>
            <person name="Wang T."/>
            <person name="Wang B."/>
            <person name="Zhang J."/>
            <person name="Peng Z."/>
            <person name="Li Y."/>
            <person name="Li N."/>
            <person name="Wang J."/>
            <person name="Chen M."/>
            <person name="He Y."/>
            <person name="Tan F."/>
            <person name="Song X."/>
            <person name="Zheng Q."/>
            <person name="Huang R."/>
            <person name="Yang H."/>
            <person name="Du X."/>
            <person name="Chen L."/>
            <person name="Yang M."/>
            <person name="Gaffney P.M."/>
            <person name="Wang S."/>
            <person name="Luo L."/>
            <person name="She Z."/>
            <person name="Ming Y."/>
            <person name="Huang W."/>
            <person name="Zhang S."/>
            <person name="Huang B."/>
            <person name="Zhang Y."/>
            <person name="Qu T."/>
            <person name="Ni P."/>
            <person name="Miao G."/>
            <person name="Wang J."/>
            <person name="Wang Q."/>
            <person name="Steinberg C.E."/>
            <person name="Wang H."/>
            <person name="Li N."/>
            <person name="Qian L."/>
            <person name="Zhang G."/>
            <person name="Li Y."/>
            <person name="Yang H."/>
            <person name="Liu X."/>
            <person name="Wang J."/>
            <person name="Yin Y."/>
            <person name="Wang J."/>
        </authorList>
    </citation>
    <scope>NUCLEOTIDE SEQUENCE [LARGE SCALE GENOMIC DNA]</scope>
    <source>
        <strain evidence="1">05x7-T-G4-1.051#20</strain>
    </source>
</reference>
<accession>K1PMJ3</accession>
<protein>
    <submittedName>
        <fullName evidence="1">Uncharacterized protein</fullName>
    </submittedName>
</protein>
<name>K1PMJ3_MAGGI</name>
<evidence type="ECO:0000313" key="1">
    <source>
        <dbReference type="EMBL" id="EKC17685.1"/>
    </source>
</evidence>
<dbReference type="InParanoid" id="K1PMJ3"/>
<organism evidence="1">
    <name type="scientific">Magallana gigas</name>
    <name type="common">Pacific oyster</name>
    <name type="synonym">Crassostrea gigas</name>
    <dbReference type="NCBI Taxonomy" id="29159"/>
    <lineage>
        <taxon>Eukaryota</taxon>
        <taxon>Metazoa</taxon>
        <taxon>Spiralia</taxon>
        <taxon>Lophotrochozoa</taxon>
        <taxon>Mollusca</taxon>
        <taxon>Bivalvia</taxon>
        <taxon>Autobranchia</taxon>
        <taxon>Pteriomorphia</taxon>
        <taxon>Ostreida</taxon>
        <taxon>Ostreoidea</taxon>
        <taxon>Ostreidae</taxon>
        <taxon>Magallana</taxon>
    </lineage>
</organism>
<proteinExistence type="predicted"/>
<dbReference type="AlphaFoldDB" id="K1PMJ3"/>
<gene>
    <name evidence="1" type="ORF">CGI_10000348</name>
</gene>
<dbReference type="Gene3D" id="2.170.300.10">
    <property type="entry name" value="Tie2 ligand-binding domain superfamily"/>
    <property type="match status" value="1"/>
</dbReference>
<sequence>MCRQNGRFVIYYNNRTQFPLPDGYSVSAESDLCEVEVYGCSKSRHFGDNCSTPCHQNCLDGRCDVVYGTCLGCIPGYTGPTCDTALSIVQRLIVVRLLLPVQRITALYEQKLTSFKLVREAVSGVCAHSCTG</sequence>